<protein>
    <recommendedName>
        <fullName evidence="4">Solute-binding protein family 3/N-terminal domain-containing protein</fullName>
    </recommendedName>
</protein>
<dbReference type="PANTHER" id="PTHR35841">
    <property type="entry name" value="PHOSPHONATES-BINDING PERIPLASMIC PROTEIN"/>
    <property type="match status" value="1"/>
</dbReference>
<gene>
    <name evidence="2" type="ORF">FTUN_7576</name>
</gene>
<reference evidence="3" key="1">
    <citation type="submission" date="2020-05" db="EMBL/GenBank/DDBJ databases">
        <title>Frigoriglobus tundricola gen. nov., sp. nov., a psychrotolerant cellulolytic planctomycete of the family Gemmataceae with two divergent copies of 16S rRNA gene.</title>
        <authorList>
            <person name="Kulichevskaya I.S."/>
            <person name="Ivanova A.A."/>
            <person name="Naumoff D.G."/>
            <person name="Beletsky A.V."/>
            <person name="Rijpstra W.I.C."/>
            <person name="Sinninghe Damste J.S."/>
            <person name="Mardanov A.V."/>
            <person name="Ravin N.V."/>
            <person name="Dedysh S.N."/>
        </authorList>
    </citation>
    <scope>NUCLEOTIDE SEQUENCE [LARGE SCALE GENOMIC DNA]</scope>
    <source>
        <strain evidence="3">PL17</strain>
    </source>
</reference>
<feature type="chain" id="PRO_5026865436" description="Solute-binding protein family 3/N-terminal domain-containing protein" evidence="1">
    <location>
        <begin position="19"/>
        <end position="292"/>
    </location>
</feature>
<dbReference type="RefSeq" id="WP_171474820.1">
    <property type="nucleotide sequence ID" value="NZ_CP053452.2"/>
</dbReference>
<dbReference type="KEGG" id="ftj:FTUN_7576"/>
<organism evidence="2 3">
    <name type="scientific">Frigoriglobus tundricola</name>
    <dbReference type="NCBI Taxonomy" id="2774151"/>
    <lineage>
        <taxon>Bacteria</taxon>
        <taxon>Pseudomonadati</taxon>
        <taxon>Planctomycetota</taxon>
        <taxon>Planctomycetia</taxon>
        <taxon>Gemmatales</taxon>
        <taxon>Gemmataceae</taxon>
        <taxon>Frigoriglobus</taxon>
    </lineage>
</organism>
<evidence type="ECO:0008006" key="4">
    <source>
        <dbReference type="Google" id="ProtNLM"/>
    </source>
</evidence>
<dbReference type="AlphaFoldDB" id="A0A6M5Z383"/>
<evidence type="ECO:0000313" key="3">
    <source>
        <dbReference type="Proteomes" id="UP000503447"/>
    </source>
</evidence>
<evidence type="ECO:0000256" key="1">
    <source>
        <dbReference type="SAM" id="SignalP"/>
    </source>
</evidence>
<dbReference type="Proteomes" id="UP000503447">
    <property type="component" value="Chromosome"/>
</dbReference>
<keyword evidence="3" id="KW-1185">Reference proteome</keyword>
<sequence length="292" mass="31143">MGRVCVLLVAAIVPVAVALVPSPRSPAAEPVVVRIGMPENMFSGMPPAVVQAASRPFQIMFEKQTGLKGEVVSAKDYADMADRLRAGTLEIAVFHGFEFAWVRQHPELVPLLVTVPGSKIHACLVVNAGSKAKGAQDLKGACIAVPANTKPHCQLYLDRLREKLPEGTCGTTKADGKSVEEALDAVCVGTCPAALVDFSAFVAYRDNKPGAGAQLTVLEKSDPFPSAVVVYRKEALDDKTAAKVRDGLIKCTDTAQGKLLTSLWRLKGFAELTAAYQTELEKSLKAYPAPKK</sequence>
<feature type="signal peptide" evidence="1">
    <location>
        <begin position="1"/>
        <end position="18"/>
    </location>
</feature>
<dbReference type="Pfam" id="PF12974">
    <property type="entry name" value="Phosphonate-bd"/>
    <property type="match status" value="1"/>
</dbReference>
<dbReference type="Gene3D" id="3.40.190.10">
    <property type="entry name" value="Periplasmic binding protein-like II"/>
    <property type="match status" value="2"/>
</dbReference>
<dbReference type="EMBL" id="CP053452">
    <property type="protein sequence ID" value="QJW99953.1"/>
    <property type="molecule type" value="Genomic_DNA"/>
</dbReference>
<proteinExistence type="predicted"/>
<evidence type="ECO:0000313" key="2">
    <source>
        <dbReference type="EMBL" id="QJW99953.1"/>
    </source>
</evidence>
<name>A0A6M5Z383_9BACT</name>
<accession>A0A6M5Z383</accession>
<dbReference type="PANTHER" id="PTHR35841:SF1">
    <property type="entry name" value="PHOSPHONATES-BINDING PERIPLASMIC PROTEIN"/>
    <property type="match status" value="1"/>
</dbReference>
<keyword evidence="1" id="KW-0732">Signal</keyword>
<dbReference type="SUPFAM" id="SSF53850">
    <property type="entry name" value="Periplasmic binding protein-like II"/>
    <property type="match status" value="1"/>
</dbReference>